<evidence type="ECO:0000256" key="4">
    <source>
        <dbReference type="ARBA" id="ARBA00023136"/>
    </source>
</evidence>
<dbReference type="PANTHER" id="PTHR11040:SF44">
    <property type="entry name" value="PROTEIN ZNTC-RELATED"/>
    <property type="match status" value="1"/>
</dbReference>
<proteinExistence type="predicted"/>
<comment type="subcellular location">
    <subcellularLocation>
        <location evidence="1">Membrane</location>
        <topology evidence="1">Multi-pass membrane protein</topology>
    </subcellularLocation>
</comment>
<dbReference type="RefSeq" id="WP_377583183.1">
    <property type="nucleotide sequence ID" value="NZ_JBHTKA010000008.1"/>
</dbReference>
<sequence>MTLKLLVLFLTPLLSGLFIYLVPKSKPTTFKLLLVFAGAYLFGITVIHILPELYHQPVATEWIGLFVLGGFFLQQLLEYFTSGIEHGHIHKHEHHSHDHHHHYHSHDQTQKSISAIVLLVALCIHAFLEGGMLAEPAHMGPHYDINAILLGIALHRAPAAFALMTVLSFQLGSKHKALPYLIGFSLAAPIGLLISSTLADAQILTEEGLILLYALVCGNFLHISTTIVFESSPDHRFNAKKMAVAVFGALVAVGVEYII</sequence>
<keyword evidence="3 5" id="KW-1133">Transmembrane helix</keyword>
<evidence type="ECO:0000313" key="7">
    <source>
        <dbReference type="Proteomes" id="UP001597112"/>
    </source>
</evidence>
<evidence type="ECO:0000313" key="6">
    <source>
        <dbReference type="EMBL" id="MFD1002256.1"/>
    </source>
</evidence>
<name>A0ABW3KAK6_9BACT</name>
<gene>
    <name evidence="6" type="ORF">ACFQ21_23225</name>
</gene>
<dbReference type="PANTHER" id="PTHR11040">
    <property type="entry name" value="ZINC/IRON TRANSPORTER"/>
    <property type="match status" value="1"/>
</dbReference>
<dbReference type="Proteomes" id="UP001597112">
    <property type="component" value="Unassembled WGS sequence"/>
</dbReference>
<feature type="transmembrane region" description="Helical" evidence="5">
    <location>
        <begin position="6"/>
        <end position="23"/>
    </location>
</feature>
<keyword evidence="4 5" id="KW-0472">Membrane</keyword>
<keyword evidence="7" id="KW-1185">Reference proteome</keyword>
<dbReference type="EMBL" id="JBHTKA010000008">
    <property type="protein sequence ID" value="MFD1002256.1"/>
    <property type="molecule type" value="Genomic_DNA"/>
</dbReference>
<feature type="transmembrane region" description="Helical" evidence="5">
    <location>
        <begin position="145"/>
        <end position="166"/>
    </location>
</feature>
<organism evidence="6 7">
    <name type="scientific">Ohtaekwangia kribbensis</name>
    <dbReference type="NCBI Taxonomy" id="688913"/>
    <lineage>
        <taxon>Bacteria</taxon>
        <taxon>Pseudomonadati</taxon>
        <taxon>Bacteroidota</taxon>
        <taxon>Cytophagia</taxon>
        <taxon>Cytophagales</taxon>
        <taxon>Fulvivirgaceae</taxon>
        <taxon>Ohtaekwangia</taxon>
    </lineage>
</organism>
<evidence type="ECO:0000256" key="2">
    <source>
        <dbReference type="ARBA" id="ARBA00022692"/>
    </source>
</evidence>
<dbReference type="InterPro" id="IPR003689">
    <property type="entry name" value="ZIP"/>
</dbReference>
<reference evidence="7" key="1">
    <citation type="journal article" date="2019" name="Int. J. Syst. Evol. Microbiol.">
        <title>The Global Catalogue of Microorganisms (GCM) 10K type strain sequencing project: providing services to taxonomists for standard genome sequencing and annotation.</title>
        <authorList>
            <consortium name="The Broad Institute Genomics Platform"/>
            <consortium name="The Broad Institute Genome Sequencing Center for Infectious Disease"/>
            <person name="Wu L."/>
            <person name="Ma J."/>
        </authorList>
    </citation>
    <scope>NUCLEOTIDE SEQUENCE [LARGE SCALE GENOMIC DNA]</scope>
    <source>
        <strain evidence="7">CCUG 58938</strain>
    </source>
</reference>
<protein>
    <submittedName>
        <fullName evidence="6">ZIP family metal transporter</fullName>
    </submittedName>
</protein>
<feature type="transmembrane region" description="Helical" evidence="5">
    <location>
        <begin position="210"/>
        <end position="229"/>
    </location>
</feature>
<feature type="transmembrane region" description="Helical" evidence="5">
    <location>
        <begin position="30"/>
        <end position="50"/>
    </location>
</feature>
<dbReference type="Pfam" id="PF02535">
    <property type="entry name" value="Zip"/>
    <property type="match status" value="1"/>
</dbReference>
<accession>A0ABW3KAK6</accession>
<feature type="transmembrane region" description="Helical" evidence="5">
    <location>
        <begin position="113"/>
        <end position="133"/>
    </location>
</feature>
<evidence type="ECO:0000256" key="5">
    <source>
        <dbReference type="SAM" id="Phobius"/>
    </source>
</evidence>
<comment type="caution">
    <text evidence="6">The sequence shown here is derived from an EMBL/GenBank/DDBJ whole genome shotgun (WGS) entry which is preliminary data.</text>
</comment>
<evidence type="ECO:0000256" key="3">
    <source>
        <dbReference type="ARBA" id="ARBA00022989"/>
    </source>
</evidence>
<evidence type="ECO:0000256" key="1">
    <source>
        <dbReference type="ARBA" id="ARBA00004141"/>
    </source>
</evidence>
<feature type="transmembrane region" description="Helical" evidence="5">
    <location>
        <begin position="178"/>
        <end position="198"/>
    </location>
</feature>
<keyword evidence="2 5" id="KW-0812">Transmembrane</keyword>